<dbReference type="EMBL" id="BPLR01012496">
    <property type="protein sequence ID" value="GIY54316.1"/>
    <property type="molecule type" value="Genomic_DNA"/>
</dbReference>
<protein>
    <submittedName>
        <fullName evidence="1">Uncharacterized protein</fullName>
    </submittedName>
</protein>
<accession>A0AAV4U9A9</accession>
<dbReference type="Proteomes" id="UP001054945">
    <property type="component" value="Unassembled WGS sequence"/>
</dbReference>
<dbReference type="AlphaFoldDB" id="A0AAV4U9A9"/>
<proteinExistence type="predicted"/>
<keyword evidence="2" id="KW-1185">Reference proteome</keyword>
<evidence type="ECO:0000313" key="1">
    <source>
        <dbReference type="EMBL" id="GIY54316.1"/>
    </source>
</evidence>
<evidence type="ECO:0000313" key="2">
    <source>
        <dbReference type="Proteomes" id="UP001054945"/>
    </source>
</evidence>
<sequence>MISPRPSTLRKYTCPVLLLITWQRGAPPNFSKRKAAFARGDVLTSSNGGGWGSGKNHQETHIPVLLLITHNSEQHLISKTQAAHQEGDVLTSSTAEEDRSKDHEVALVCRRIRRDPFIMEGKTATGNTSHYIPLCFSASGLEKGKRGGVSGEYW</sequence>
<organism evidence="1 2">
    <name type="scientific">Caerostris extrusa</name>
    <name type="common">Bark spider</name>
    <name type="synonym">Caerostris bankana</name>
    <dbReference type="NCBI Taxonomy" id="172846"/>
    <lineage>
        <taxon>Eukaryota</taxon>
        <taxon>Metazoa</taxon>
        <taxon>Ecdysozoa</taxon>
        <taxon>Arthropoda</taxon>
        <taxon>Chelicerata</taxon>
        <taxon>Arachnida</taxon>
        <taxon>Araneae</taxon>
        <taxon>Araneomorphae</taxon>
        <taxon>Entelegynae</taxon>
        <taxon>Araneoidea</taxon>
        <taxon>Araneidae</taxon>
        <taxon>Caerostris</taxon>
    </lineage>
</organism>
<reference evidence="1 2" key="1">
    <citation type="submission" date="2021-06" db="EMBL/GenBank/DDBJ databases">
        <title>Caerostris extrusa draft genome.</title>
        <authorList>
            <person name="Kono N."/>
            <person name="Arakawa K."/>
        </authorList>
    </citation>
    <scope>NUCLEOTIDE SEQUENCE [LARGE SCALE GENOMIC DNA]</scope>
</reference>
<name>A0AAV4U9A9_CAEEX</name>
<gene>
    <name evidence="1" type="ORF">CEXT_199531</name>
</gene>
<comment type="caution">
    <text evidence="1">The sequence shown here is derived from an EMBL/GenBank/DDBJ whole genome shotgun (WGS) entry which is preliminary data.</text>
</comment>